<name>A0ABR1DYB6_NECAM</name>
<sequence>MTFAAAKLAVPSRPVLADVLPPAAASEVASHGLRALAVFFFQSTTSGFANHFSFIRPPASYDAHRNQLIADFAYALIV</sequence>
<evidence type="ECO:0000313" key="2">
    <source>
        <dbReference type="Proteomes" id="UP001303046"/>
    </source>
</evidence>
<comment type="caution">
    <text evidence="1">The sequence shown here is derived from an EMBL/GenBank/DDBJ whole genome shotgun (WGS) entry which is preliminary data.</text>
</comment>
<proteinExistence type="predicted"/>
<accession>A0ABR1DYB6</accession>
<protein>
    <submittedName>
        <fullName evidence="1">Uncharacterized protein</fullName>
    </submittedName>
</protein>
<reference evidence="1 2" key="1">
    <citation type="submission" date="2023-08" db="EMBL/GenBank/DDBJ databases">
        <title>A Necator americanus chromosomal reference genome.</title>
        <authorList>
            <person name="Ilik V."/>
            <person name="Petrzelkova K.J."/>
            <person name="Pardy F."/>
            <person name="Fuh T."/>
            <person name="Niatou-Singa F.S."/>
            <person name="Gouil Q."/>
            <person name="Baker L."/>
            <person name="Ritchie M.E."/>
            <person name="Jex A.R."/>
            <person name="Gazzola D."/>
            <person name="Li H."/>
            <person name="Toshio Fujiwara R."/>
            <person name="Zhan B."/>
            <person name="Aroian R.V."/>
            <person name="Pafco B."/>
            <person name="Schwarz E.M."/>
        </authorList>
    </citation>
    <scope>NUCLEOTIDE SEQUENCE [LARGE SCALE GENOMIC DNA]</scope>
    <source>
        <strain evidence="1 2">Aroian</strain>
        <tissue evidence="1">Whole animal</tissue>
    </source>
</reference>
<dbReference type="EMBL" id="JAVFWL010000005">
    <property type="protein sequence ID" value="KAK6755427.1"/>
    <property type="molecule type" value="Genomic_DNA"/>
</dbReference>
<keyword evidence="2" id="KW-1185">Reference proteome</keyword>
<organism evidence="1 2">
    <name type="scientific">Necator americanus</name>
    <name type="common">Human hookworm</name>
    <dbReference type="NCBI Taxonomy" id="51031"/>
    <lineage>
        <taxon>Eukaryota</taxon>
        <taxon>Metazoa</taxon>
        <taxon>Ecdysozoa</taxon>
        <taxon>Nematoda</taxon>
        <taxon>Chromadorea</taxon>
        <taxon>Rhabditida</taxon>
        <taxon>Rhabditina</taxon>
        <taxon>Rhabditomorpha</taxon>
        <taxon>Strongyloidea</taxon>
        <taxon>Ancylostomatidae</taxon>
        <taxon>Bunostominae</taxon>
        <taxon>Necator</taxon>
    </lineage>
</organism>
<dbReference type="Proteomes" id="UP001303046">
    <property type="component" value="Unassembled WGS sequence"/>
</dbReference>
<evidence type="ECO:0000313" key="1">
    <source>
        <dbReference type="EMBL" id="KAK6755427.1"/>
    </source>
</evidence>
<gene>
    <name evidence="1" type="primary">Necator_chrV.g18828</name>
    <name evidence="1" type="ORF">RB195_014037</name>
</gene>